<proteinExistence type="predicted"/>
<gene>
    <name evidence="1" type="ORF">Bpfe_021914</name>
</gene>
<reference evidence="1" key="2">
    <citation type="submission" date="2023-04" db="EMBL/GenBank/DDBJ databases">
        <authorList>
            <person name="Bu L."/>
            <person name="Lu L."/>
            <person name="Laidemitt M.R."/>
            <person name="Zhang S.M."/>
            <person name="Mutuku M."/>
            <person name="Mkoji G."/>
            <person name="Steinauer M."/>
            <person name="Loker E.S."/>
        </authorList>
    </citation>
    <scope>NUCLEOTIDE SEQUENCE</scope>
    <source>
        <strain evidence="1">KasaAsao</strain>
        <tissue evidence="1">Whole Snail</tissue>
    </source>
</reference>
<evidence type="ECO:0008006" key="3">
    <source>
        <dbReference type="Google" id="ProtNLM"/>
    </source>
</evidence>
<dbReference type="EMBL" id="JASAOG010000135">
    <property type="protein sequence ID" value="KAK0048634.1"/>
    <property type="molecule type" value="Genomic_DNA"/>
</dbReference>
<dbReference type="AlphaFoldDB" id="A0AAD8F3F2"/>
<keyword evidence="2" id="KW-1185">Reference proteome</keyword>
<organism evidence="1 2">
    <name type="scientific">Biomphalaria pfeifferi</name>
    <name type="common">Bloodfluke planorb</name>
    <name type="synonym">Freshwater snail</name>
    <dbReference type="NCBI Taxonomy" id="112525"/>
    <lineage>
        <taxon>Eukaryota</taxon>
        <taxon>Metazoa</taxon>
        <taxon>Spiralia</taxon>
        <taxon>Lophotrochozoa</taxon>
        <taxon>Mollusca</taxon>
        <taxon>Gastropoda</taxon>
        <taxon>Heterobranchia</taxon>
        <taxon>Euthyneura</taxon>
        <taxon>Panpulmonata</taxon>
        <taxon>Hygrophila</taxon>
        <taxon>Lymnaeoidea</taxon>
        <taxon>Planorbidae</taxon>
        <taxon>Biomphalaria</taxon>
    </lineage>
</organism>
<name>A0AAD8F3F2_BIOPF</name>
<dbReference type="Proteomes" id="UP001233172">
    <property type="component" value="Unassembled WGS sequence"/>
</dbReference>
<evidence type="ECO:0000313" key="2">
    <source>
        <dbReference type="Proteomes" id="UP001233172"/>
    </source>
</evidence>
<sequence length="162" mass="18390">MHYCQTKKEKNIEAVKELWPDLNPSSVSVDFELAANGALQSIYQLSAIYGCLFHLTKNIRKKLADENLLSLYNNDPECALAARMIVALTFIPIEDLDMAVETLANELPLHLTPIINWFEDTYIGRLNRSRTRRCTLFPPPMCKCLVCKAGDTIQSLNKPMLM</sequence>
<accession>A0AAD8F3F2</accession>
<reference evidence="1" key="1">
    <citation type="journal article" date="2023" name="PLoS Negl. Trop. Dis.">
        <title>A genome sequence for Biomphalaria pfeifferi, the major vector snail for the human-infecting parasite Schistosoma mansoni.</title>
        <authorList>
            <person name="Bu L."/>
            <person name="Lu L."/>
            <person name="Laidemitt M.R."/>
            <person name="Zhang S.M."/>
            <person name="Mutuku M."/>
            <person name="Mkoji G."/>
            <person name="Steinauer M."/>
            <person name="Loker E.S."/>
        </authorList>
    </citation>
    <scope>NUCLEOTIDE SEQUENCE</scope>
    <source>
        <strain evidence="1">KasaAsao</strain>
    </source>
</reference>
<protein>
    <recommendedName>
        <fullName evidence="3">MULE transposase domain-containing protein</fullName>
    </recommendedName>
</protein>
<comment type="caution">
    <text evidence="1">The sequence shown here is derived from an EMBL/GenBank/DDBJ whole genome shotgun (WGS) entry which is preliminary data.</text>
</comment>
<evidence type="ECO:0000313" key="1">
    <source>
        <dbReference type="EMBL" id="KAK0048634.1"/>
    </source>
</evidence>